<dbReference type="SUPFAM" id="SSF46689">
    <property type="entry name" value="Homeodomain-like"/>
    <property type="match status" value="1"/>
</dbReference>
<dbReference type="Pfam" id="PF00440">
    <property type="entry name" value="TetR_N"/>
    <property type="match status" value="1"/>
</dbReference>
<evidence type="ECO:0000259" key="5">
    <source>
        <dbReference type="PROSITE" id="PS50977"/>
    </source>
</evidence>
<evidence type="ECO:0000256" key="1">
    <source>
        <dbReference type="ARBA" id="ARBA00023015"/>
    </source>
</evidence>
<organism evidence="6 7">
    <name type="scientific">Nocardioides panacisoli</name>
    <dbReference type="NCBI Taxonomy" id="627624"/>
    <lineage>
        <taxon>Bacteria</taxon>
        <taxon>Bacillati</taxon>
        <taxon>Actinomycetota</taxon>
        <taxon>Actinomycetes</taxon>
        <taxon>Propionibacteriales</taxon>
        <taxon>Nocardioidaceae</taxon>
        <taxon>Nocardioides</taxon>
    </lineage>
</organism>
<dbReference type="Gene3D" id="1.10.357.10">
    <property type="entry name" value="Tetracycline Repressor, domain 2"/>
    <property type="match status" value="1"/>
</dbReference>
<keyword evidence="1" id="KW-0805">Transcription regulation</keyword>
<protein>
    <submittedName>
        <fullName evidence="6">TetR/AcrR family transcriptional regulator</fullName>
    </submittedName>
</protein>
<dbReference type="InterPro" id="IPR050109">
    <property type="entry name" value="HTH-type_TetR-like_transc_reg"/>
</dbReference>
<proteinExistence type="predicted"/>
<feature type="DNA-binding region" description="H-T-H motif" evidence="4">
    <location>
        <begin position="37"/>
        <end position="56"/>
    </location>
</feature>
<evidence type="ECO:0000313" key="6">
    <source>
        <dbReference type="EMBL" id="GAA3803069.1"/>
    </source>
</evidence>
<dbReference type="InterPro" id="IPR009057">
    <property type="entry name" value="Homeodomain-like_sf"/>
</dbReference>
<keyword evidence="7" id="KW-1185">Reference proteome</keyword>
<keyword evidence="3" id="KW-0804">Transcription</keyword>
<dbReference type="PRINTS" id="PR00455">
    <property type="entry name" value="HTHTETR"/>
</dbReference>
<dbReference type="RefSeq" id="WP_344771954.1">
    <property type="nucleotide sequence ID" value="NZ_BAABAH010000001.1"/>
</dbReference>
<gene>
    <name evidence="6" type="ORF">GCM10022242_02530</name>
</gene>
<accession>A0ABP7HXU7</accession>
<dbReference type="InterPro" id="IPR054129">
    <property type="entry name" value="DesT_TetR_C"/>
</dbReference>
<evidence type="ECO:0000313" key="7">
    <source>
        <dbReference type="Proteomes" id="UP001501821"/>
    </source>
</evidence>
<dbReference type="Proteomes" id="UP001501821">
    <property type="component" value="Unassembled WGS sequence"/>
</dbReference>
<dbReference type="PANTHER" id="PTHR30055">
    <property type="entry name" value="HTH-TYPE TRANSCRIPTIONAL REGULATOR RUTR"/>
    <property type="match status" value="1"/>
</dbReference>
<dbReference type="PROSITE" id="PS50977">
    <property type="entry name" value="HTH_TETR_2"/>
    <property type="match status" value="1"/>
</dbReference>
<dbReference type="Pfam" id="PF21943">
    <property type="entry name" value="TetR_C_46"/>
    <property type="match status" value="1"/>
</dbReference>
<name>A0ABP7HXU7_9ACTN</name>
<dbReference type="PANTHER" id="PTHR30055:SF174">
    <property type="entry name" value="TRANSCRIPTIONAL REGULATORY PROTEIN (PROBABLY TETR-FAMILY)-RELATED"/>
    <property type="match status" value="1"/>
</dbReference>
<keyword evidence="2 4" id="KW-0238">DNA-binding</keyword>
<evidence type="ECO:0000256" key="3">
    <source>
        <dbReference type="ARBA" id="ARBA00023163"/>
    </source>
</evidence>
<reference evidence="7" key="1">
    <citation type="journal article" date="2019" name="Int. J. Syst. Evol. Microbiol.">
        <title>The Global Catalogue of Microorganisms (GCM) 10K type strain sequencing project: providing services to taxonomists for standard genome sequencing and annotation.</title>
        <authorList>
            <consortium name="The Broad Institute Genomics Platform"/>
            <consortium name="The Broad Institute Genome Sequencing Center for Infectious Disease"/>
            <person name="Wu L."/>
            <person name="Ma J."/>
        </authorList>
    </citation>
    <scope>NUCLEOTIDE SEQUENCE [LARGE SCALE GENOMIC DNA]</scope>
    <source>
        <strain evidence="7">JCM 16953</strain>
    </source>
</reference>
<evidence type="ECO:0000256" key="2">
    <source>
        <dbReference type="ARBA" id="ARBA00023125"/>
    </source>
</evidence>
<sequence length="199" mass="21710">MTATTPARTRLSPDERREQLLELGVRMLADHSLEELSIDLLAEAAGISRGLLYHYFGGKQGFYEAVVQRAADDLYAQTAPPSEGEPLERLQASMEAYVDYVAANRAGYASLVRAAAGGNDALRAIYDTTFDALGTRFFEEDTQSLLIADTPANRALIRGWQAMTEELTLTWCDDPSVLSRDDLLRVIAGSLPAVLAILA</sequence>
<comment type="caution">
    <text evidence="6">The sequence shown here is derived from an EMBL/GenBank/DDBJ whole genome shotgun (WGS) entry which is preliminary data.</text>
</comment>
<dbReference type="EMBL" id="BAABAH010000001">
    <property type="protein sequence ID" value="GAA3803069.1"/>
    <property type="molecule type" value="Genomic_DNA"/>
</dbReference>
<evidence type="ECO:0000256" key="4">
    <source>
        <dbReference type="PROSITE-ProRule" id="PRU00335"/>
    </source>
</evidence>
<dbReference type="InterPro" id="IPR001647">
    <property type="entry name" value="HTH_TetR"/>
</dbReference>
<feature type="domain" description="HTH tetR-type" evidence="5">
    <location>
        <begin position="14"/>
        <end position="74"/>
    </location>
</feature>